<evidence type="ECO:0000256" key="1">
    <source>
        <dbReference type="SAM" id="MobiDB-lite"/>
    </source>
</evidence>
<keyword evidence="3" id="KW-1185">Reference proteome</keyword>
<evidence type="ECO:0000313" key="3">
    <source>
        <dbReference type="Proteomes" id="UP001519310"/>
    </source>
</evidence>
<reference evidence="2 3" key="1">
    <citation type="submission" date="2021-03" db="EMBL/GenBank/DDBJ databases">
        <title>Genomic Encyclopedia of Type Strains, Phase IV (KMG-IV): sequencing the most valuable type-strain genomes for metagenomic binning, comparative biology and taxonomic classification.</title>
        <authorList>
            <person name="Goeker M."/>
        </authorList>
    </citation>
    <scope>NUCLEOTIDE SEQUENCE [LARGE SCALE GENOMIC DNA]</scope>
    <source>
        <strain evidence="2 3">DSM 40526</strain>
    </source>
</reference>
<name>A0ABS4LBC5_STRAV</name>
<organism evidence="2 3">
    <name type="scientific">Streptomyces avidinii</name>
    <dbReference type="NCBI Taxonomy" id="1895"/>
    <lineage>
        <taxon>Bacteria</taxon>
        <taxon>Bacillati</taxon>
        <taxon>Actinomycetota</taxon>
        <taxon>Actinomycetes</taxon>
        <taxon>Kitasatosporales</taxon>
        <taxon>Streptomycetaceae</taxon>
        <taxon>Streptomyces</taxon>
    </lineage>
</organism>
<feature type="region of interest" description="Disordered" evidence="1">
    <location>
        <begin position="33"/>
        <end position="53"/>
    </location>
</feature>
<proteinExistence type="predicted"/>
<comment type="caution">
    <text evidence="2">The sequence shown here is derived from an EMBL/GenBank/DDBJ whole genome shotgun (WGS) entry which is preliminary data.</text>
</comment>
<dbReference type="EMBL" id="JAGGLQ010000012">
    <property type="protein sequence ID" value="MBP2039409.1"/>
    <property type="molecule type" value="Genomic_DNA"/>
</dbReference>
<dbReference type="Proteomes" id="UP001519310">
    <property type="component" value="Unassembled WGS sequence"/>
</dbReference>
<accession>A0ABS4LBC5</accession>
<protein>
    <submittedName>
        <fullName evidence="2">Uncharacterized protein</fullName>
    </submittedName>
</protein>
<evidence type="ECO:0000313" key="2">
    <source>
        <dbReference type="EMBL" id="MBP2039409.1"/>
    </source>
</evidence>
<gene>
    <name evidence="2" type="ORF">J2Z77_005242</name>
</gene>
<feature type="non-terminal residue" evidence="2">
    <location>
        <position position="1"/>
    </location>
</feature>
<sequence length="53" mass="5502">EPTPEHDDGLHNPNGVIQAVVTHTPEFANRVRNPVRGTSAYGVSRSGGAPAAP</sequence>